<gene>
    <name evidence="1" type="ORF">KS419_00035</name>
</gene>
<dbReference type="InterPro" id="IPR019076">
    <property type="entry name" value="Spore_lipoprot_YhcN/YlaJ-like"/>
</dbReference>
<comment type="caution">
    <text evidence="1">The sequence shown here is derived from an EMBL/GenBank/DDBJ whole genome shotgun (WGS) entry which is preliminary data.</text>
</comment>
<protein>
    <submittedName>
        <fullName evidence="1">YhcN/YlaJ family sporulation lipoprotein</fullName>
    </submittedName>
</protein>
<sequence>MMLLRKSAIYLFLIITLVLTGCNNHQGELRALEMESHNPVISQELAEKMARKVSFMDEVDHVHSVSLDKDVFMTLRVSGFDRLFLERIRKEAFNKAKSIDQDSTVHVSTDRKIDMDLAKIKKRVYERTISEKELEKKLKKLENDMKG</sequence>
<keyword evidence="2" id="KW-1185">Reference proteome</keyword>
<evidence type="ECO:0000313" key="2">
    <source>
        <dbReference type="Proteomes" id="UP000784880"/>
    </source>
</evidence>
<reference evidence="1 2" key="1">
    <citation type="submission" date="2021-06" db="EMBL/GenBank/DDBJ databases">
        <title>Bacillus sp. RD4P76, an endophyte from a halophyte.</title>
        <authorList>
            <person name="Sun J.-Q."/>
        </authorList>
    </citation>
    <scope>NUCLEOTIDE SEQUENCE [LARGE SCALE GENOMIC DNA]</scope>
    <source>
        <strain evidence="1 2">CGMCC 1.15917</strain>
    </source>
</reference>
<dbReference type="PROSITE" id="PS51257">
    <property type="entry name" value="PROKAR_LIPOPROTEIN"/>
    <property type="match status" value="1"/>
</dbReference>
<proteinExistence type="predicted"/>
<evidence type="ECO:0000313" key="1">
    <source>
        <dbReference type="EMBL" id="MBU9710152.1"/>
    </source>
</evidence>
<name>A0ABS6JBD3_9BACI</name>
<keyword evidence="1" id="KW-0449">Lipoprotein</keyword>
<dbReference type="EMBL" id="JAHQCS010000002">
    <property type="protein sequence ID" value="MBU9710152.1"/>
    <property type="molecule type" value="Genomic_DNA"/>
</dbReference>
<organism evidence="1 2">
    <name type="scientific">Evansella tamaricis</name>
    <dbReference type="NCBI Taxonomy" id="2069301"/>
    <lineage>
        <taxon>Bacteria</taxon>
        <taxon>Bacillati</taxon>
        <taxon>Bacillota</taxon>
        <taxon>Bacilli</taxon>
        <taxon>Bacillales</taxon>
        <taxon>Bacillaceae</taxon>
        <taxon>Evansella</taxon>
    </lineage>
</organism>
<accession>A0ABS6JBD3</accession>
<dbReference type="RefSeq" id="WP_217064049.1">
    <property type="nucleotide sequence ID" value="NZ_JAHQCS010000002.1"/>
</dbReference>
<dbReference type="Pfam" id="PF09580">
    <property type="entry name" value="Spore_YhcN_YlaJ"/>
    <property type="match status" value="1"/>
</dbReference>
<dbReference type="Proteomes" id="UP000784880">
    <property type="component" value="Unassembled WGS sequence"/>
</dbReference>